<dbReference type="PROSITE" id="PS01124">
    <property type="entry name" value="HTH_ARAC_FAMILY_2"/>
    <property type="match status" value="1"/>
</dbReference>
<dbReference type="InterPro" id="IPR018060">
    <property type="entry name" value="HTH_AraC"/>
</dbReference>
<evidence type="ECO:0000259" key="4">
    <source>
        <dbReference type="PROSITE" id="PS01124"/>
    </source>
</evidence>
<dbReference type="Proteomes" id="UP000001095">
    <property type="component" value="Unassembled WGS sequence"/>
</dbReference>
<dbReference type="SUPFAM" id="SSF46689">
    <property type="entry name" value="Homeodomain-like"/>
    <property type="match status" value="1"/>
</dbReference>
<dbReference type="AlphaFoldDB" id="K8P8K9"/>
<comment type="caution">
    <text evidence="5">The sequence shown here is derived from an EMBL/GenBank/DDBJ whole genome shotgun (WGS) entry which is preliminary data.</text>
</comment>
<keyword evidence="2" id="KW-0238">DNA-binding</keyword>
<keyword evidence="3" id="KW-0804">Transcription</keyword>
<evidence type="ECO:0000256" key="2">
    <source>
        <dbReference type="ARBA" id="ARBA00023125"/>
    </source>
</evidence>
<dbReference type="HOGENOM" id="CLU_049704_2_1_5"/>
<accession>K8P8K9</accession>
<proteinExistence type="predicted"/>
<gene>
    <name evidence="5" type="ORF">HMPREF9696_01791</name>
</gene>
<keyword evidence="6" id="KW-1185">Reference proteome</keyword>
<dbReference type="PANTHER" id="PTHR46796:SF6">
    <property type="entry name" value="ARAC SUBFAMILY"/>
    <property type="match status" value="1"/>
</dbReference>
<organism evidence="5 6">
    <name type="scientific">Afipia clevelandensis ATCC 49720</name>
    <dbReference type="NCBI Taxonomy" id="883079"/>
    <lineage>
        <taxon>Bacteria</taxon>
        <taxon>Pseudomonadati</taxon>
        <taxon>Pseudomonadota</taxon>
        <taxon>Alphaproteobacteria</taxon>
        <taxon>Hyphomicrobiales</taxon>
        <taxon>Nitrobacteraceae</taxon>
        <taxon>Afipia</taxon>
    </lineage>
</organism>
<dbReference type="InterPro" id="IPR050204">
    <property type="entry name" value="AraC_XylS_family_regulators"/>
</dbReference>
<dbReference type="GO" id="GO:0043565">
    <property type="term" value="F:sequence-specific DNA binding"/>
    <property type="evidence" value="ECO:0007669"/>
    <property type="project" value="InterPro"/>
</dbReference>
<dbReference type="PATRIC" id="fig|883079.3.peg.1816"/>
<dbReference type="OrthoDB" id="252470at2"/>
<dbReference type="EMBL" id="AGWY01000007">
    <property type="protein sequence ID" value="EKS37841.1"/>
    <property type="molecule type" value="Genomic_DNA"/>
</dbReference>
<evidence type="ECO:0000313" key="5">
    <source>
        <dbReference type="EMBL" id="EKS37841.1"/>
    </source>
</evidence>
<evidence type="ECO:0000256" key="1">
    <source>
        <dbReference type="ARBA" id="ARBA00023015"/>
    </source>
</evidence>
<feature type="domain" description="HTH araC/xylS-type" evidence="4">
    <location>
        <begin position="217"/>
        <end position="316"/>
    </location>
</feature>
<protein>
    <recommendedName>
        <fullName evidence="4">HTH araC/xylS-type domain-containing protein</fullName>
    </recommendedName>
</protein>
<dbReference type="Pfam" id="PF14525">
    <property type="entry name" value="AraC_binding_2"/>
    <property type="match status" value="1"/>
</dbReference>
<dbReference type="SMART" id="SM00342">
    <property type="entry name" value="HTH_ARAC"/>
    <property type="match status" value="1"/>
</dbReference>
<dbReference type="RefSeq" id="WP_002712657.1">
    <property type="nucleotide sequence ID" value="NZ_KB375281.1"/>
</dbReference>
<name>K8P8K9_9BRAD</name>
<dbReference type="GO" id="GO:0003700">
    <property type="term" value="F:DNA-binding transcription factor activity"/>
    <property type="evidence" value="ECO:0007669"/>
    <property type="project" value="InterPro"/>
</dbReference>
<reference evidence="5 6" key="1">
    <citation type="submission" date="2012-04" db="EMBL/GenBank/DDBJ databases">
        <title>The Genome Sequence of Afipia clevelandensis ATCC 49720.</title>
        <authorList>
            <consortium name="The Broad Institute Genome Sequencing Platform"/>
            <person name="Earl A."/>
            <person name="Ward D."/>
            <person name="Feldgarden M."/>
            <person name="Gevers D."/>
            <person name="Huys G."/>
            <person name="Walker B."/>
            <person name="Young S.K."/>
            <person name="Zeng Q."/>
            <person name="Gargeya S."/>
            <person name="Fitzgerald M."/>
            <person name="Haas B."/>
            <person name="Abouelleil A."/>
            <person name="Alvarado L."/>
            <person name="Arachchi H.M."/>
            <person name="Berlin A."/>
            <person name="Chapman S.B."/>
            <person name="Goldberg J."/>
            <person name="Griggs A."/>
            <person name="Gujja S."/>
            <person name="Hansen M."/>
            <person name="Howarth C."/>
            <person name="Imamovic A."/>
            <person name="Larimer J."/>
            <person name="McCowen C."/>
            <person name="Montmayeur A."/>
            <person name="Murphy C."/>
            <person name="Neiman D."/>
            <person name="Pearson M."/>
            <person name="Priest M."/>
            <person name="Roberts A."/>
            <person name="Saif S."/>
            <person name="Shea T."/>
            <person name="Sisk P."/>
            <person name="Sykes S."/>
            <person name="Wortman J."/>
            <person name="Nusbaum C."/>
            <person name="Birren B."/>
        </authorList>
    </citation>
    <scope>NUCLEOTIDE SEQUENCE [LARGE SCALE GENOMIC DNA]</scope>
    <source>
        <strain evidence="5 6">ATCC 49720</strain>
    </source>
</reference>
<evidence type="ECO:0000256" key="3">
    <source>
        <dbReference type="ARBA" id="ARBA00023163"/>
    </source>
</evidence>
<dbReference type="InterPro" id="IPR035418">
    <property type="entry name" value="AraC-bd_2"/>
</dbReference>
<dbReference type="InterPro" id="IPR009057">
    <property type="entry name" value="Homeodomain-like_sf"/>
</dbReference>
<evidence type="ECO:0000313" key="6">
    <source>
        <dbReference type="Proteomes" id="UP000001095"/>
    </source>
</evidence>
<keyword evidence="1" id="KW-0805">Transcription regulation</keyword>
<sequence length="322" mass="34830">MLTFSTDDLRPHERFDYWCEVRARNLFGVTISLRQEERQHFRGRFTALPVGGATLSQMQATPYSVCRGTDDISRASSDSLCIYQQTGGASWFNTQNGTEFVVRPGDLAISHTDVPYLTRPATAHGFDLRVLKIPLAGRYVRAQGTLRFAPSPMRNNPRLSMVISASFAALAAQAAKNPEADCEAAVGHLAQLALLARGSVSASSTGTRAALRFGFLQAARDILARDLHRPGLSPANVAEALGISVRQLHILFEPTGESFSRTLLAMRLAEACQLLRSAPGLTVTDIAHACGFDSLATFYRVFRIAHGATPGDIKAAALRGLS</sequence>
<dbReference type="Pfam" id="PF12833">
    <property type="entry name" value="HTH_18"/>
    <property type="match status" value="1"/>
</dbReference>
<dbReference type="PANTHER" id="PTHR46796">
    <property type="entry name" value="HTH-TYPE TRANSCRIPTIONAL ACTIVATOR RHAS-RELATED"/>
    <property type="match status" value="1"/>
</dbReference>
<dbReference type="Gene3D" id="1.10.10.60">
    <property type="entry name" value="Homeodomain-like"/>
    <property type="match status" value="1"/>
</dbReference>